<accession>A0AAN8XFM2</accession>
<evidence type="ECO:0000313" key="3">
    <source>
        <dbReference type="Proteomes" id="UP001381693"/>
    </source>
</evidence>
<evidence type="ECO:0000256" key="1">
    <source>
        <dbReference type="SAM" id="MobiDB-lite"/>
    </source>
</evidence>
<reference evidence="2 3" key="1">
    <citation type="submission" date="2023-11" db="EMBL/GenBank/DDBJ databases">
        <title>Halocaridina rubra genome assembly.</title>
        <authorList>
            <person name="Smith C."/>
        </authorList>
    </citation>
    <scope>NUCLEOTIDE SEQUENCE [LARGE SCALE GENOMIC DNA]</scope>
    <source>
        <strain evidence="2">EP-1</strain>
        <tissue evidence="2">Whole</tissue>
    </source>
</reference>
<comment type="caution">
    <text evidence="2">The sequence shown here is derived from an EMBL/GenBank/DDBJ whole genome shotgun (WGS) entry which is preliminary data.</text>
</comment>
<organism evidence="2 3">
    <name type="scientific">Halocaridina rubra</name>
    <name type="common">Hawaiian red shrimp</name>
    <dbReference type="NCBI Taxonomy" id="373956"/>
    <lineage>
        <taxon>Eukaryota</taxon>
        <taxon>Metazoa</taxon>
        <taxon>Ecdysozoa</taxon>
        <taxon>Arthropoda</taxon>
        <taxon>Crustacea</taxon>
        <taxon>Multicrustacea</taxon>
        <taxon>Malacostraca</taxon>
        <taxon>Eumalacostraca</taxon>
        <taxon>Eucarida</taxon>
        <taxon>Decapoda</taxon>
        <taxon>Pleocyemata</taxon>
        <taxon>Caridea</taxon>
        <taxon>Atyoidea</taxon>
        <taxon>Atyidae</taxon>
        <taxon>Halocaridina</taxon>
    </lineage>
</organism>
<name>A0AAN8XFM2_HALRR</name>
<dbReference type="Proteomes" id="UP001381693">
    <property type="component" value="Unassembled WGS sequence"/>
</dbReference>
<feature type="non-terminal residue" evidence="2">
    <location>
        <position position="1"/>
    </location>
</feature>
<dbReference type="AlphaFoldDB" id="A0AAN8XFM2"/>
<proteinExistence type="predicted"/>
<feature type="compositionally biased region" description="Low complexity" evidence="1">
    <location>
        <begin position="41"/>
        <end position="53"/>
    </location>
</feature>
<gene>
    <name evidence="2" type="ORF">SK128_003765</name>
</gene>
<feature type="region of interest" description="Disordered" evidence="1">
    <location>
        <begin position="31"/>
        <end position="53"/>
    </location>
</feature>
<evidence type="ECO:0000313" key="2">
    <source>
        <dbReference type="EMBL" id="KAK7077329.1"/>
    </source>
</evidence>
<dbReference type="EMBL" id="JAXCGZ010009434">
    <property type="protein sequence ID" value="KAK7077329.1"/>
    <property type="molecule type" value="Genomic_DNA"/>
</dbReference>
<protein>
    <submittedName>
        <fullName evidence="2">Uncharacterized protein</fullName>
    </submittedName>
</protein>
<keyword evidence="3" id="KW-1185">Reference proteome</keyword>
<sequence>PASSGIGGTFNWQPSGDLQFHVGGHTAVVEKKEQEDADVMSTDSSSSSSSDSQ</sequence>